<dbReference type="InterPro" id="IPR029063">
    <property type="entry name" value="SAM-dependent_MTases_sf"/>
</dbReference>
<protein>
    <submittedName>
        <fullName evidence="2">Class I SAM-dependent methyltransferase</fullName>
    </submittedName>
</protein>
<dbReference type="AlphaFoldDB" id="A0A941E0T8"/>
<dbReference type="Pfam" id="PF13649">
    <property type="entry name" value="Methyltransf_25"/>
    <property type="match status" value="1"/>
</dbReference>
<dbReference type="GO" id="GO:0008168">
    <property type="term" value="F:methyltransferase activity"/>
    <property type="evidence" value="ECO:0007669"/>
    <property type="project" value="UniProtKB-KW"/>
</dbReference>
<keyword evidence="2" id="KW-0808">Transferase</keyword>
<feature type="domain" description="Methyltransferase" evidence="1">
    <location>
        <begin position="41"/>
        <end position="138"/>
    </location>
</feature>
<dbReference type="Proteomes" id="UP000678545">
    <property type="component" value="Unassembled WGS sequence"/>
</dbReference>
<proteinExistence type="predicted"/>
<reference evidence="2" key="1">
    <citation type="submission" date="2021-04" db="EMBL/GenBank/DDBJ databases">
        <title>novel species isolated from subtropical streams in China.</title>
        <authorList>
            <person name="Lu H."/>
        </authorList>
    </citation>
    <scope>NUCLEOTIDE SEQUENCE</scope>
    <source>
        <strain evidence="2">FT137W</strain>
    </source>
</reference>
<dbReference type="CDD" id="cd02440">
    <property type="entry name" value="AdoMet_MTases"/>
    <property type="match status" value="1"/>
</dbReference>
<dbReference type="GO" id="GO:0032259">
    <property type="term" value="P:methylation"/>
    <property type="evidence" value="ECO:0007669"/>
    <property type="project" value="UniProtKB-KW"/>
</dbReference>
<gene>
    <name evidence="2" type="ORF">KDM90_00985</name>
</gene>
<evidence type="ECO:0000259" key="1">
    <source>
        <dbReference type="Pfam" id="PF13649"/>
    </source>
</evidence>
<evidence type="ECO:0000313" key="2">
    <source>
        <dbReference type="EMBL" id="MBR7798584.1"/>
    </source>
</evidence>
<accession>A0A941E0T8</accession>
<dbReference type="RefSeq" id="WP_212673749.1">
    <property type="nucleotide sequence ID" value="NZ_JAGSPJ010000001.1"/>
</dbReference>
<organism evidence="2 3">
    <name type="scientific">Undibacterium fentianense</name>
    <dbReference type="NCBI Taxonomy" id="2828728"/>
    <lineage>
        <taxon>Bacteria</taxon>
        <taxon>Pseudomonadati</taxon>
        <taxon>Pseudomonadota</taxon>
        <taxon>Betaproteobacteria</taxon>
        <taxon>Burkholderiales</taxon>
        <taxon>Oxalobacteraceae</taxon>
        <taxon>Undibacterium</taxon>
    </lineage>
</organism>
<dbReference type="InterPro" id="IPR041698">
    <property type="entry name" value="Methyltransf_25"/>
</dbReference>
<sequence>MIRDFYNNSVEQEWTRLDNRWLEFETSYFYIKNHLTPESNILDIGGGPGKYAFRLAAEGHKVFLGDLSENSIAFANDYQIKTGIQLAGTQQLDVCDLRTFEENTFDTVICFGPFYHIQDEAQRELALKELHRVTKPGGTILVAFITHYAPIYDFVKGKPEAILSKKEQMKYWYSTGTYNPTQNNKGFPTAFFARPQDVPSFFSNELFNPLYMFGCEGILNQSEQHLLAQPEQIRNAWFQLSLEFAKTAISINSSEHIVFVVKKR</sequence>
<dbReference type="InterPro" id="IPR050508">
    <property type="entry name" value="Methyltransf_Superfamily"/>
</dbReference>
<dbReference type="EMBL" id="JAGSPJ010000001">
    <property type="protein sequence ID" value="MBR7798584.1"/>
    <property type="molecule type" value="Genomic_DNA"/>
</dbReference>
<dbReference type="PANTHER" id="PTHR42912">
    <property type="entry name" value="METHYLTRANSFERASE"/>
    <property type="match status" value="1"/>
</dbReference>
<dbReference type="Gene3D" id="3.40.50.150">
    <property type="entry name" value="Vaccinia Virus protein VP39"/>
    <property type="match status" value="1"/>
</dbReference>
<keyword evidence="3" id="KW-1185">Reference proteome</keyword>
<keyword evidence="2" id="KW-0489">Methyltransferase</keyword>
<evidence type="ECO:0000313" key="3">
    <source>
        <dbReference type="Proteomes" id="UP000678545"/>
    </source>
</evidence>
<comment type="caution">
    <text evidence="2">The sequence shown here is derived from an EMBL/GenBank/DDBJ whole genome shotgun (WGS) entry which is preliminary data.</text>
</comment>
<dbReference type="SUPFAM" id="SSF53335">
    <property type="entry name" value="S-adenosyl-L-methionine-dependent methyltransferases"/>
    <property type="match status" value="1"/>
</dbReference>
<name>A0A941E0T8_9BURK</name>